<proteinExistence type="predicted"/>
<dbReference type="InParanoid" id="A0A068V1M5"/>
<evidence type="ECO:0000256" key="1">
    <source>
        <dbReference type="SAM" id="Phobius"/>
    </source>
</evidence>
<keyword evidence="3" id="KW-1185">Reference proteome</keyword>
<dbReference type="Gramene" id="CDP14551">
    <property type="protein sequence ID" value="CDP14551"/>
    <property type="gene ID" value="GSCOC_T00041074001"/>
</dbReference>
<evidence type="ECO:0000313" key="3">
    <source>
        <dbReference type="Proteomes" id="UP000295252"/>
    </source>
</evidence>
<sequence length="100" mass="11357">MTDIVVLPPSEGKATFIKIILQFLDIHDNGSNDQIHVHCLLLVFFLIDQVIKLGFVSLLSARTTLLCGVINHNIFHHFGCSHLHFIIFISVQTVWFCLKT</sequence>
<gene>
    <name evidence="2" type="ORF">GSCOC_T00041074001</name>
</gene>
<dbReference type="AlphaFoldDB" id="A0A068V1M5"/>
<keyword evidence="1" id="KW-0812">Transmembrane</keyword>
<dbReference type="Proteomes" id="UP000295252">
    <property type="component" value="Chromosome XI"/>
</dbReference>
<feature type="transmembrane region" description="Helical" evidence="1">
    <location>
        <begin position="39"/>
        <end position="61"/>
    </location>
</feature>
<dbReference type="EMBL" id="HG739171">
    <property type="protein sequence ID" value="CDP14551.1"/>
    <property type="molecule type" value="Genomic_DNA"/>
</dbReference>
<accession>A0A068V1M5</accession>
<evidence type="ECO:0000313" key="2">
    <source>
        <dbReference type="EMBL" id="CDP14551.1"/>
    </source>
</evidence>
<protein>
    <submittedName>
        <fullName evidence="2">Uncharacterized protein</fullName>
    </submittedName>
</protein>
<name>A0A068V1M5_COFCA</name>
<reference evidence="3" key="1">
    <citation type="journal article" date="2014" name="Science">
        <title>The coffee genome provides insight into the convergent evolution of caffeine biosynthesis.</title>
        <authorList>
            <person name="Denoeud F."/>
            <person name="Carretero-Paulet L."/>
            <person name="Dereeper A."/>
            <person name="Droc G."/>
            <person name="Guyot R."/>
            <person name="Pietrella M."/>
            <person name="Zheng C."/>
            <person name="Alberti A."/>
            <person name="Anthony F."/>
            <person name="Aprea G."/>
            <person name="Aury J.M."/>
            <person name="Bento P."/>
            <person name="Bernard M."/>
            <person name="Bocs S."/>
            <person name="Campa C."/>
            <person name="Cenci A."/>
            <person name="Combes M.C."/>
            <person name="Crouzillat D."/>
            <person name="Da Silva C."/>
            <person name="Daddiego L."/>
            <person name="De Bellis F."/>
            <person name="Dussert S."/>
            <person name="Garsmeur O."/>
            <person name="Gayraud T."/>
            <person name="Guignon V."/>
            <person name="Jahn K."/>
            <person name="Jamilloux V."/>
            <person name="Joet T."/>
            <person name="Labadie K."/>
            <person name="Lan T."/>
            <person name="Leclercq J."/>
            <person name="Lepelley M."/>
            <person name="Leroy T."/>
            <person name="Li L.T."/>
            <person name="Librado P."/>
            <person name="Lopez L."/>
            <person name="Munoz A."/>
            <person name="Noel B."/>
            <person name="Pallavicini A."/>
            <person name="Perrotta G."/>
            <person name="Poncet V."/>
            <person name="Pot D."/>
            <person name="Priyono X."/>
            <person name="Rigoreau M."/>
            <person name="Rouard M."/>
            <person name="Rozas J."/>
            <person name="Tranchant-Dubreuil C."/>
            <person name="VanBuren R."/>
            <person name="Zhang Q."/>
            <person name="Andrade A.C."/>
            <person name="Argout X."/>
            <person name="Bertrand B."/>
            <person name="de Kochko A."/>
            <person name="Graziosi G."/>
            <person name="Henry R.J."/>
            <person name="Jayarama X."/>
            <person name="Ming R."/>
            <person name="Nagai C."/>
            <person name="Rounsley S."/>
            <person name="Sankoff D."/>
            <person name="Giuliano G."/>
            <person name="Albert V.A."/>
            <person name="Wincker P."/>
            <person name="Lashermes P."/>
        </authorList>
    </citation>
    <scope>NUCLEOTIDE SEQUENCE [LARGE SCALE GENOMIC DNA]</scope>
    <source>
        <strain evidence="3">cv. DH200-94</strain>
    </source>
</reference>
<feature type="transmembrane region" description="Helical" evidence="1">
    <location>
        <begin position="81"/>
        <end position="98"/>
    </location>
</feature>
<keyword evidence="1" id="KW-0472">Membrane</keyword>
<organism evidence="2 3">
    <name type="scientific">Coffea canephora</name>
    <name type="common">Robusta coffee</name>
    <dbReference type="NCBI Taxonomy" id="49390"/>
    <lineage>
        <taxon>Eukaryota</taxon>
        <taxon>Viridiplantae</taxon>
        <taxon>Streptophyta</taxon>
        <taxon>Embryophyta</taxon>
        <taxon>Tracheophyta</taxon>
        <taxon>Spermatophyta</taxon>
        <taxon>Magnoliopsida</taxon>
        <taxon>eudicotyledons</taxon>
        <taxon>Gunneridae</taxon>
        <taxon>Pentapetalae</taxon>
        <taxon>asterids</taxon>
        <taxon>lamiids</taxon>
        <taxon>Gentianales</taxon>
        <taxon>Rubiaceae</taxon>
        <taxon>Ixoroideae</taxon>
        <taxon>Gardenieae complex</taxon>
        <taxon>Bertiereae - Coffeeae clade</taxon>
        <taxon>Coffeeae</taxon>
        <taxon>Coffea</taxon>
    </lineage>
</organism>
<keyword evidence="1" id="KW-1133">Transmembrane helix</keyword>